<feature type="domain" description="Phosphatidylglycerol lysyltransferase C-terminal" evidence="1">
    <location>
        <begin position="25"/>
        <end position="294"/>
    </location>
</feature>
<dbReference type="Pfam" id="PF09924">
    <property type="entry name" value="LPG_synthase_C"/>
    <property type="match status" value="1"/>
</dbReference>
<dbReference type="InterPro" id="IPR024320">
    <property type="entry name" value="LPG_synthase_C"/>
</dbReference>
<dbReference type="GeneID" id="65097365"/>
<dbReference type="PIRSF" id="PIRSF018688">
    <property type="entry name" value="UCP018688"/>
    <property type="match status" value="1"/>
</dbReference>
<organism evidence="2 3">
    <name type="scientific">Methanospirillum purgamenti</name>
    <dbReference type="NCBI Taxonomy" id="2834276"/>
    <lineage>
        <taxon>Archaea</taxon>
        <taxon>Methanobacteriati</taxon>
        <taxon>Methanobacteriota</taxon>
        <taxon>Stenosarchaea group</taxon>
        <taxon>Methanomicrobia</taxon>
        <taxon>Methanomicrobiales</taxon>
        <taxon>Methanospirillaceae</taxon>
        <taxon>Methanospirillum</taxon>
    </lineage>
</organism>
<evidence type="ECO:0000259" key="1">
    <source>
        <dbReference type="Pfam" id="PF09924"/>
    </source>
</evidence>
<dbReference type="PANTHER" id="PTHR41373">
    <property type="entry name" value="DUF2156 DOMAIN-CONTAINING PROTEIN"/>
    <property type="match status" value="1"/>
</dbReference>
<dbReference type="KEGG" id="mrtj:KHC33_09235"/>
<dbReference type="InterPro" id="IPR016181">
    <property type="entry name" value="Acyl_CoA_acyltransferase"/>
</dbReference>
<reference evidence="2 3" key="1">
    <citation type="submission" date="2021-05" db="EMBL/GenBank/DDBJ databases">
        <title>A novel Methanospirillum isolate from a pyrite-forming mixed culture.</title>
        <authorList>
            <person name="Bunk B."/>
            <person name="Sproer C."/>
            <person name="Spring S."/>
            <person name="Pester M."/>
        </authorList>
    </citation>
    <scope>NUCLEOTIDE SEQUENCE [LARGE SCALE GENOMIC DNA]</scope>
    <source>
        <strain evidence="2 3">J.3.6.1-F.2.7.3</strain>
    </source>
</reference>
<proteinExistence type="predicted"/>
<name>A0A8E7EFS0_9EURY</name>
<keyword evidence="3" id="KW-1185">Reference proteome</keyword>
<evidence type="ECO:0000313" key="3">
    <source>
        <dbReference type="Proteomes" id="UP000680656"/>
    </source>
</evidence>
<accession>A0A8E7EFS0</accession>
<evidence type="ECO:0000313" key="2">
    <source>
        <dbReference type="EMBL" id="QVV87553.1"/>
    </source>
</evidence>
<dbReference type="EMBL" id="CP075546">
    <property type="protein sequence ID" value="QVV87553.1"/>
    <property type="molecule type" value="Genomic_DNA"/>
</dbReference>
<dbReference type="InterPro" id="IPR016732">
    <property type="entry name" value="UCP018688"/>
</dbReference>
<dbReference type="AlphaFoldDB" id="A0A8E7EFS0"/>
<dbReference type="Gene3D" id="3.40.630.30">
    <property type="match status" value="1"/>
</dbReference>
<sequence length="299" mass="35488">MKLHEEDFHPIEIEDKVIFDRIFKKYPIQHSENTFGTLYCWRSYGNYSICEHEDSLIIKGETENYRSYRFPLGSLNPEVFEATIKLAEELHDDAPLLILEPWQLSWVEKNRPDLIFKQDRDFFDYVYRSDILATLPGQDFLTVRKHLNRFRKKCPSTIEQISEANMDDVLEFLIRWCAQRECDKYTILKHEKEAIHEAINHFSELNFSGITVNPRGEIGAIAIFEELNPETAVVHYEKGLPDCEGIYKEVNFQTALHLQDRYKYINRESDMGIPGLREAKERYHPDHMVKLYYLEKTLK</sequence>
<dbReference type="RefSeq" id="WP_214418373.1">
    <property type="nucleotide sequence ID" value="NZ_CP075546.1"/>
</dbReference>
<dbReference type="Proteomes" id="UP000680656">
    <property type="component" value="Chromosome"/>
</dbReference>
<dbReference type="SUPFAM" id="SSF55729">
    <property type="entry name" value="Acyl-CoA N-acyltransferases (Nat)"/>
    <property type="match status" value="2"/>
</dbReference>
<dbReference type="PANTHER" id="PTHR41373:SF1">
    <property type="entry name" value="PHOSPHATIDYLGLYCEROL LYSYLTRANSFERASE C-TERMINAL DOMAIN-CONTAINING PROTEIN"/>
    <property type="match status" value="1"/>
</dbReference>
<protein>
    <submittedName>
        <fullName evidence="2">DUF2156 domain-containing protein</fullName>
    </submittedName>
</protein>
<gene>
    <name evidence="2" type="ORF">KHC33_09235</name>
</gene>